<dbReference type="GO" id="GO:0051537">
    <property type="term" value="F:2 iron, 2 sulfur cluster binding"/>
    <property type="evidence" value="ECO:0007669"/>
    <property type="project" value="UniProtKB-KW"/>
</dbReference>
<comment type="caution">
    <text evidence="6">The sequence shown here is derived from an EMBL/GenBank/DDBJ whole genome shotgun (WGS) entry which is preliminary data.</text>
</comment>
<dbReference type="InterPro" id="IPR042216">
    <property type="entry name" value="MitoNEET_CISD"/>
</dbReference>
<evidence type="ECO:0000313" key="6">
    <source>
        <dbReference type="EMBL" id="RHB31254.1"/>
    </source>
</evidence>
<name>A0A413VCK6_9BACE</name>
<organism evidence="6 7">
    <name type="scientific">Bacteroides nordii</name>
    <dbReference type="NCBI Taxonomy" id="291645"/>
    <lineage>
        <taxon>Bacteria</taxon>
        <taxon>Pseudomonadati</taxon>
        <taxon>Bacteroidota</taxon>
        <taxon>Bacteroidia</taxon>
        <taxon>Bacteroidales</taxon>
        <taxon>Bacteroidaceae</taxon>
        <taxon>Bacteroides</taxon>
    </lineage>
</organism>
<feature type="domain" description="Iron-binding zinc finger CDGSH type" evidence="5">
    <location>
        <begin position="21"/>
        <end position="64"/>
    </location>
</feature>
<dbReference type="Proteomes" id="UP000284379">
    <property type="component" value="Unassembled WGS sequence"/>
</dbReference>
<dbReference type="GO" id="GO:0005737">
    <property type="term" value="C:cytoplasm"/>
    <property type="evidence" value="ECO:0007669"/>
    <property type="project" value="UniProtKB-ARBA"/>
</dbReference>
<proteinExistence type="predicted"/>
<evidence type="ECO:0000313" key="7">
    <source>
        <dbReference type="Proteomes" id="UP000284379"/>
    </source>
</evidence>
<gene>
    <name evidence="6" type="ORF">DW888_18060</name>
</gene>
<dbReference type="EMBL" id="QSGO01000023">
    <property type="protein sequence ID" value="RHB31254.1"/>
    <property type="molecule type" value="Genomic_DNA"/>
</dbReference>
<reference evidence="6 7" key="1">
    <citation type="submission" date="2018-08" db="EMBL/GenBank/DDBJ databases">
        <title>A genome reference for cultivated species of the human gut microbiota.</title>
        <authorList>
            <person name="Zou Y."/>
            <person name="Xue W."/>
            <person name="Luo G."/>
        </authorList>
    </citation>
    <scope>NUCLEOTIDE SEQUENCE [LARGE SCALE GENOMIC DNA]</scope>
    <source>
        <strain evidence="6 7">AM40-30BH</strain>
    </source>
</reference>
<evidence type="ECO:0000256" key="1">
    <source>
        <dbReference type="ARBA" id="ARBA00022714"/>
    </source>
</evidence>
<keyword evidence="2" id="KW-0479">Metal-binding</keyword>
<dbReference type="InterPro" id="IPR018967">
    <property type="entry name" value="FeS-contain_CDGSH-typ"/>
</dbReference>
<evidence type="ECO:0000259" key="5">
    <source>
        <dbReference type="SMART" id="SM00704"/>
    </source>
</evidence>
<evidence type="ECO:0000256" key="4">
    <source>
        <dbReference type="ARBA" id="ARBA00023014"/>
    </source>
</evidence>
<keyword evidence="4" id="KW-0411">Iron-sulfur</keyword>
<dbReference type="RefSeq" id="WP_002560531.1">
    <property type="nucleotide sequence ID" value="NZ_CABJFV010000023.1"/>
</dbReference>
<dbReference type="GeneID" id="69502377"/>
<sequence length="68" mass="7682">MDKNENLISITEVPAGPYIIKGEFKMINKEGKESILQGTNALCRCGHSKNKPFCDGTHRKINFEKDNE</sequence>
<dbReference type="Gene3D" id="3.40.5.90">
    <property type="entry name" value="CDGSH iron-sulfur domain, mitoNEET-type"/>
    <property type="match status" value="1"/>
</dbReference>
<dbReference type="GO" id="GO:0046872">
    <property type="term" value="F:metal ion binding"/>
    <property type="evidence" value="ECO:0007669"/>
    <property type="project" value="UniProtKB-KW"/>
</dbReference>
<dbReference type="Pfam" id="PF09360">
    <property type="entry name" value="zf-CDGSH"/>
    <property type="match status" value="1"/>
</dbReference>
<dbReference type="SMART" id="SM00704">
    <property type="entry name" value="ZnF_CDGSH"/>
    <property type="match status" value="1"/>
</dbReference>
<protein>
    <submittedName>
        <fullName evidence="6">CDGSH iron-sulfur domain-containing protein</fullName>
    </submittedName>
</protein>
<dbReference type="AlphaFoldDB" id="A0A413VCK6"/>
<keyword evidence="3" id="KW-0408">Iron</keyword>
<accession>A0A413VCK6</accession>
<keyword evidence="1" id="KW-0001">2Fe-2S</keyword>
<evidence type="ECO:0000256" key="2">
    <source>
        <dbReference type="ARBA" id="ARBA00022723"/>
    </source>
</evidence>
<evidence type="ECO:0000256" key="3">
    <source>
        <dbReference type="ARBA" id="ARBA00023004"/>
    </source>
</evidence>